<comment type="subunit">
    <text evidence="2">Homodimer.</text>
</comment>
<dbReference type="InterPro" id="IPR029061">
    <property type="entry name" value="THDP-binding"/>
</dbReference>
<organism evidence="6">
    <name type="scientific">marine metagenome</name>
    <dbReference type="NCBI Taxonomy" id="408172"/>
    <lineage>
        <taxon>unclassified sequences</taxon>
        <taxon>metagenomes</taxon>
        <taxon>ecological metagenomes</taxon>
    </lineage>
</organism>
<dbReference type="PANTHER" id="PTHR43322">
    <property type="entry name" value="1-D-DEOXYXYLULOSE 5-PHOSPHATE SYNTHASE-RELATED"/>
    <property type="match status" value="1"/>
</dbReference>
<evidence type="ECO:0000256" key="1">
    <source>
        <dbReference type="ARBA" id="ARBA00001946"/>
    </source>
</evidence>
<dbReference type="SUPFAM" id="SSF52518">
    <property type="entry name" value="Thiamin diphosphate-binding fold (THDP-binding)"/>
    <property type="match status" value="1"/>
</dbReference>
<accession>A0A383ANX3</accession>
<evidence type="ECO:0008006" key="7">
    <source>
        <dbReference type="Google" id="ProtNLM"/>
    </source>
</evidence>
<dbReference type="GO" id="GO:0016114">
    <property type="term" value="P:terpenoid biosynthetic process"/>
    <property type="evidence" value="ECO:0007669"/>
    <property type="project" value="InterPro"/>
</dbReference>
<name>A0A383ANX3_9ZZZZ</name>
<comment type="cofactor">
    <cofactor evidence="1">
        <name>Mg(2+)</name>
        <dbReference type="ChEBI" id="CHEBI:18420"/>
    </cofactor>
</comment>
<evidence type="ECO:0000256" key="2">
    <source>
        <dbReference type="ARBA" id="ARBA00011738"/>
    </source>
</evidence>
<gene>
    <name evidence="6" type="ORF">METZ01_LOCUS462381</name>
</gene>
<keyword evidence="4" id="KW-0460">Magnesium</keyword>
<feature type="non-terminal residue" evidence="6">
    <location>
        <position position="108"/>
    </location>
</feature>
<dbReference type="Pfam" id="PF13292">
    <property type="entry name" value="DXP_synthase_N"/>
    <property type="match status" value="1"/>
</dbReference>
<keyword evidence="3" id="KW-0808">Transferase</keyword>
<dbReference type="AlphaFoldDB" id="A0A383ANX3"/>
<evidence type="ECO:0000256" key="3">
    <source>
        <dbReference type="ARBA" id="ARBA00022679"/>
    </source>
</evidence>
<proteinExistence type="predicted"/>
<dbReference type="GO" id="GO:0008661">
    <property type="term" value="F:1-deoxy-D-xylulose-5-phosphate synthase activity"/>
    <property type="evidence" value="ECO:0007669"/>
    <property type="project" value="InterPro"/>
</dbReference>
<dbReference type="GO" id="GO:0005829">
    <property type="term" value="C:cytosol"/>
    <property type="evidence" value="ECO:0007669"/>
    <property type="project" value="TreeGrafter"/>
</dbReference>
<protein>
    <recommendedName>
        <fullName evidence="7">Transketolase signature 1 domain-containing protein</fullName>
    </recommendedName>
</protein>
<dbReference type="InterPro" id="IPR005477">
    <property type="entry name" value="Dxylulose-5-P_synthase"/>
</dbReference>
<dbReference type="PANTHER" id="PTHR43322:SF5">
    <property type="entry name" value="1-DEOXY-D-XYLULOSE-5-PHOSPHATE SYNTHASE, CHLOROPLASTIC"/>
    <property type="match status" value="1"/>
</dbReference>
<dbReference type="Gene3D" id="3.40.50.970">
    <property type="match status" value="1"/>
</dbReference>
<reference evidence="6" key="1">
    <citation type="submission" date="2018-05" db="EMBL/GenBank/DDBJ databases">
        <authorList>
            <person name="Lanie J.A."/>
            <person name="Ng W.-L."/>
            <person name="Kazmierczak K.M."/>
            <person name="Andrzejewski T.M."/>
            <person name="Davidsen T.M."/>
            <person name="Wayne K.J."/>
            <person name="Tettelin H."/>
            <person name="Glass J.I."/>
            <person name="Rusch D."/>
            <person name="Podicherti R."/>
            <person name="Tsui H.-C.T."/>
            <person name="Winkler M.E."/>
        </authorList>
    </citation>
    <scope>NUCLEOTIDE SEQUENCE</scope>
</reference>
<feature type="non-terminal residue" evidence="6">
    <location>
        <position position="1"/>
    </location>
</feature>
<evidence type="ECO:0000256" key="5">
    <source>
        <dbReference type="ARBA" id="ARBA00023052"/>
    </source>
</evidence>
<evidence type="ECO:0000313" key="6">
    <source>
        <dbReference type="EMBL" id="SVE09527.1"/>
    </source>
</evidence>
<dbReference type="GO" id="GO:0019288">
    <property type="term" value="P:isopentenyl diphosphate biosynthetic process, methylerythritol 4-phosphate pathway"/>
    <property type="evidence" value="ECO:0007669"/>
    <property type="project" value="TreeGrafter"/>
</dbReference>
<evidence type="ECO:0000256" key="4">
    <source>
        <dbReference type="ARBA" id="ARBA00022842"/>
    </source>
</evidence>
<dbReference type="EMBL" id="UINC01193758">
    <property type="protein sequence ID" value="SVE09527.1"/>
    <property type="molecule type" value="Genomic_DNA"/>
</dbReference>
<keyword evidence="5" id="KW-0786">Thiamine pyrophosphate</keyword>
<sequence length="108" mass="11938">VAKILDSINSPADLKKIPKSDLQKLAAEIRDELVSTVDSIGGGGHLASNLGVVELTLALHRQFDSPIDKILWDVSHQVYVHKMLTGRKDKMNTIRQYKGLSGFADRNE</sequence>